<gene>
    <name evidence="1" type="ORF">AB8O55_12280</name>
</gene>
<reference evidence="1 2" key="1">
    <citation type="submission" date="2024-08" db="EMBL/GenBank/DDBJ databases">
        <title>Genome mining of Saccharopolyspora cebuensis PGLac3 from Nigerian medicinal plant.</title>
        <authorList>
            <person name="Ezeobiora C.E."/>
            <person name="Igbokwe N.H."/>
            <person name="Amin D.H."/>
            <person name="Mendie U.E."/>
        </authorList>
    </citation>
    <scope>NUCLEOTIDE SEQUENCE [LARGE SCALE GENOMIC DNA]</scope>
    <source>
        <strain evidence="1 2">PGLac3</strain>
    </source>
</reference>
<dbReference type="Proteomes" id="UP001564626">
    <property type="component" value="Unassembled WGS sequence"/>
</dbReference>
<comment type="caution">
    <text evidence="1">The sequence shown here is derived from an EMBL/GenBank/DDBJ whole genome shotgun (WGS) entry which is preliminary data.</text>
</comment>
<proteinExistence type="predicted"/>
<dbReference type="InterPro" id="IPR036170">
    <property type="entry name" value="YezG-like_sf"/>
</dbReference>
<accession>A0ABV4CGF0</accession>
<protein>
    <submittedName>
        <fullName evidence="1">Uncharacterized protein</fullName>
    </submittedName>
</protein>
<dbReference type="SUPFAM" id="SSF160424">
    <property type="entry name" value="BH3703-like"/>
    <property type="match status" value="1"/>
</dbReference>
<organism evidence="1 2">
    <name type="scientific">Saccharopolyspora cebuensis</name>
    <dbReference type="NCBI Taxonomy" id="418759"/>
    <lineage>
        <taxon>Bacteria</taxon>
        <taxon>Bacillati</taxon>
        <taxon>Actinomycetota</taxon>
        <taxon>Actinomycetes</taxon>
        <taxon>Pseudonocardiales</taxon>
        <taxon>Pseudonocardiaceae</taxon>
        <taxon>Saccharopolyspora</taxon>
    </lineage>
</organism>
<dbReference type="RefSeq" id="WP_345364536.1">
    <property type="nucleotide sequence ID" value="NZ_BAABII010000012.1"/>
</dbReference>
<name>A0ABV4CGF0_9PSEU</name>
<sequence>MVSLELDPDEQNALLNELTGLVLESAPTDWSRIALEYKAIGRHVQVGAGAKDSAGNLIQWSPPDESWQLLWRLRVGMHRKRLGTWFSALYRLSPPNTYEIVYNRENEPQWNSQPSLADFLEEQSNFPRTMANTPAWFPAELRTEQREQ</sequence>
<dbReference type="EMBL" id="JBGEHV010000018">
    <property type="protein sequence ID" value="MEY8040172.1"/>
    <property type="molecule type" value="Genomic_DNA"/>
</dbReference>
<evidence type="ECO:0000313" key="2">
    <source>
        <dbReference type="Proteomes" id="UP001564626"/>
    </source>
</evidence>
<evidence type="ECO:0000313" key="1">
    <source>
        <dbReference type="EMBL" id="MEY8040172.1"/>
    </source>
</evidence>
<keyword evidence="2" id="KW-1185">Reference proteome</keyword>